<evidence type="ECO:0000256" key="6">
    <source>
        <dbReference type="ARBA" id="ARBA00022989"/>
    </source>
</evidence>
<evidence type="ECO:0000256" key="8">
    <source>
        <dbReference type="SAM" id="Coils"/>
    </source>
</evidence>
<dbReference type="AlphaFoldDB" id="A0A395NGH4"/>
<dbReference type="GO" id="GO:0005324">
    <property type="term" value="F:long-chain fatty acid transmembrane transporter activity"/>
    <property type="evidence" value="ECO:0007669"/>
    <property type="project" value="TreeGrafter"/>
</dbReference>
<proteinExistence type="inferred from homology"/>
<dbReference type="STRING" id="490622.A0A395NGH4"/>
<dbReference type="GO" id="GO:0005778">
    <property type="term" value="C:peroxisomal membrane"/>
    <property type="evidence" value="ECO:0007669"/>
    <property type="project" value="TreeGrafter"/>
</dbReference>
<dbReference type="GO" id="GO:0140359">
    <property type="term" value="F:ABC-type transporter activity"/>
    <property type="evidence" value="ECO:0007669"/>
    <property type="project" value="InterPro"/>
</dbReference>
<dbReference type="Gene3D" id="3.40.50.300">
    <property type="entry name" value="P-loop containing nucleotide triphosphate hydrolases"/>
    <property type="match status" value="1"/>
</dbReference>
<dbReference type="PROSITE" id="PS50893">
    <property type="entry name" value="ABC_TRANSPORTER_2"/>
    <property type="match status" value="1"/>
</dbReference>
<dbReference type="GO" id="GO:0005524">
    <property type="term" value="F:ATP binding"/>
    <property type="evidence" value="ECO:0007669"/>
    <property type="project" value="UniProtKB-KW"/>
</dbReference>
<dbReference type="Proteomes" id="UP000266272">
    <property type="component" value="Unassembled WGS sequence"/>
</dbReference>
<evidence type="ECO:0000256" key="4">
    <source>
        <dbReference type="ARBA" id="ARBA00022741"/>
    </source>
</evidence>
<evidence type="ECO:0000313" key="11">
    <source>
        <dbReference type="Proteomes" id="UP000266272"/>
    </source>
</evidence>
<keyword evidence="8" id="KW-0175">Coiled coil</keyword>
<keyword evidence="6" id="KW-1133">Transmembrane helix</keyword>
<keyword evidence="11" id="KW-1185">Reference proteome</keyword>
<dbReference type="InterPro" id="IPR011527">
    <property type="entry name" value="ABC1_TM_dom"/>
</dbReference>
<evidence type="ECO:0000256" key="5">
    <source>
        <dbReference type="ARBA" id="ARBA00022840"/>
    </source>
</evidence>
<comment type="caution">
    <text evidence="10">The sequence shown here is derived from an EMBL/GenBank/DDBJ whole genome shotgun (WGS) entry which is preliminary data.</text>
</comment>
<dbReference type="PANTHER" id="PTHR11384:SF67">
    <property type="entry name" value="ATP-BINDING CASSETTE SUB-FAMILY D MEMBER 1"/>
    <property type="match status" value="1"/>
</dbReference>
<evidence type="ECO:0000259" key="9">
    <source>
        <dbReference type="PROSITE" id="PS50893"/>
    </source>
</evidence>
<feature type="domain" description="ABC transporter" evidence="9">
    <location>
        <begin position="969"/>
        <end position="1203"/>
    </location>
</feature>
<dbReference type="OrthoDB" id="422637at2759"/>
<dbReference type="SMART" id="SM00382">
    <property type="entry name" value="AAA"/>
    <property type="match status" value="1"/>
</dbReference>
<name>A0A395NGH4_TRIAR</name>
<sequence length="1259" mass="142288">MTMSKWSLLPEEMRLHVLEILAHGGNGKRGLTDYAVVCKSWQSIFERANFRHLILHQSDLDDLARIPRRCWPYVEHIWLRIELGEYRPTGSIKPERLQDTAAYNDLFDFAVGNLFATIKSWEKVVKPNSRGMTLEMSIHSPSDSKYAYRGVHAKELDMQTLLLQGPKDSGSDHIEGAVARVFGGYVHVKFYKKLPQLNLILHSLPSLEYLAYEPWKQFLDTVQDMVDAGYVNLVKGSLPAGLKQVIFLEENEDRVAGPTLSGSAEESSSRHPNLYVGAALAKRSLGLEHLSASFLVEANDFFRAYKPEWIWRDLRSLTLTSQYLDSKRNSYEINGLLQAAGEVALAMPMLQTLEIWNGGAGHAAIFQYHGERGEAAITWIGTWDLVFNPHVIDAWQRVGFKNHRCETLKVEQRPVANAHRIRRYGDAIELLRTRKHVISRHSMNELRYEAENQCMCYPLDDLPRLCLDESATLGVSEKHVQRPHRSLKIMAAQSNLRRTAAEDALAEFLEKWTNILGRRLRSTSRTTRTLATLSLAMSIILGAEGGRRWWKKRRHEHEQGRKLVRTNSWLHNKDGSRTIYVPYKDGTSKVVINTTKPLTFEAHRRLFLNPPRVSGLGDGTVPSAQTKPGLNLAFLHQFLSLMSIMIPRWSSKEAGLLLSHSVFLMLRTYLSLVVARLDGELVRDLVAGHGKAFLWGIVKLSNLDGGVGQGADQFITQDLTLFCASAANLYSSLGKPFVDICVFSFQLYRSLGPLAWLGLMSNYFLTASILRKLSPPFGKLKAVEGRKEGDFRSLHARLIANAEEVAFYGGAEMEKTFLNKEYKSLKSWMEGIYMLKIRYNILEDFILKYSWSAYGYLLASLPVFLPAWGGVGGAAEMAEGSEKGGRERNRMKSFITNKRLMLSLADAGGRMMYSIKDLAELAGYTSRVYTLISTLHRVHANAYYHRSGQGELYSSSDVQGTIQKGFDGVRFEQVPVVAPGLWPQGGEELLDSLSMIVRRGEHLLISGPNGVGKTAISRILAGLWPVYRGLVSRPKSVGQDGIMFLPQRPYLSHGTLRDQVIYPDGHVDMREKRKSEHDLQKILEAARLGYLPDREGGWDTRKEWKDVLSGGEKQRMQFARLLYHEPQYAIIDEGTSAVSSDVEGLLYETCKERGITLITISTRASLKKYHTFNLQLGAGDDADSWEFERIGTEREKMQVEKEVQELRERLSQVDELKKRREEIEKELAAVWTEKGDLLDAPSYIGVDEMPAEIEEPADA</sequence>
<dbReference type="GO" id="GO:0006635">
    <property type="term" value="P:fatty acid beta-oxidation"/>
    <property type="evidence" value="ECO:0007669"/>
    <property type="project" value="TreeGrafter"/>
</dbReference>
<feature type="coiled-coil region" evidence="8">
    <location>
        <begin position="1189"/>
        <end position="1233"/>
    </location>
</feature>
<keyword evidence="7" id="KW-0472">Membrane</keyword>
<evidence type="ECO:0000256" key="7">
    <source>
        <dbReference type="ARBA" id="ARBA00023136"/>
    </source>
</evidence>
<dbReference type="Pfam" id="PF00005">
    <property type="entry name" value="ABC_tran"/>
    <property type="match status" value="1"/>
</dbReference>
<organism evidence="10 11">
    <name type="scientific">Trichoderma arundinaceum</name>
    <dbReference type="NCBI Taxonomy" id="490622"/>
    <lineage>
        <taxon>Eukaryota</taxon>
        <taxon>Fungi</taxon>
        <taxon>Dikarya</taxon>
        <taxon>Ascomycota</taxon>
        <taxon>Pezizomycotina</taxon>
        <taxon>Sordariomycetes</taxon>
        <taxon>Hypocreomycetidae</taxon>
        <taxon>Hypocreales</taxon>
        <taxon>Hypocreaceae</taxon>
        <taxon>Trichoderma</taxon>
    </lineage>
</organism>
<dbReference type="InterPro" id="IPR046676">
    <property type="entry name" value="DUF6546"/>
</dbReference>
<keyword evidence="5" id="KW-0067">ATP-binding</keyword>
<dbReference type="GO" id="GO:0016887">
    <property type="term" value="F:ATP hydrolysis activity"/>
    <property type="evidence" value="ECO:0007669"/>
    <property type="project" value="InterPro"/>
</dbReference>
<protein>
    <submittedName>
        <fullName evidence="10">Peroxisomal abc transporter</fullName>
    </submittedName>
</protein>
<evidence type="ECO:0000256" key="1">
    <source>
        <dbReference type="ARBA" id="ARBA00008575"/>
    </source>
</evidence>
<dbReference type="PROSITE" id="PS00211">
    <property type="entry name" value="ABC_TRANSPORTER_1"/>
    <property type="match status" value="1"/>
</dbReference>
<dbReference type="InterPro" id="IPR027417">
    <property type="entry name" value="P-loop_NTPase"/>
</dbReference>
<evidence type="ECO:0000313" key="10">
    <source>
        <dbReference type="EMBL" id="RFU74937.1"/>
    </source>
</evidence>
<dbReference type="GO" id="GO:0007031">
    <property type="term" value="P:peroxisome organization"/>
    <property type="evidence" value="ECO:0007669"/>
    <property type="project" value="TreeGrafter"/>
</dbReference>
<dbReference type="Pfam" id="PF20183">
    <property type="entry name" value="DUF6546"/>
    <property type="match status" value="1"/>
</dbReference>
<dbReference type="InterPro" id="IPR003439">
    <property type="entry name" value="ABC_transporter-like_ATP-bd"/>
</dbReference>
<dbReference type="GO" id="GO:0042760">
    <property type="term" value="P:very long-chain fatty acid catabolic process"/>
    <property type="evidence" value="ECO:0007669"/>
    <property type="project" value="TreeGrafter"/>
</dbReference>
<reference evidence="10 11" key="1">
    <citation type="journal article" date="2018" name="PLoS Pathog.">
        <title>Evolution of structural diversity of trichothecenes, a family of toxins produced by plant pathogenic and entomopathogenic fungi.</title>
        <authorList>
            <person name="Proctor R.H."/>
            <person name="McCormick S.P."/>
            <person name="Kim H.S."/>
            <person name="Cardoza R.E."/>
            <person name="Stanley A.M."/>
            <person name="Lindo L."/>
            <person name="Kelly A."/>
            <person name="Brown D.W."/>
            <person name="Lee T."/>
            <person name="Vaughan M.M."/>
            <person name="Alexander N.J."/>
            <person name="Busman M."/>
            <person name="Gutierrez S."/>
        </authorList>
    </citation>
    <scope>NUCLEOTIDE SEQUENCE [LARGE SCALE GENOMIC DNA]</scope>
    <source>
        <strain evidence="10 11">IBT 40837</strain>
    </source>
</reference>
<dbReference type="SUPFAM" id="SSF52540">
    <property type="entry name" value="P-loop containing nucleoside triphosphate hydrolases"/>
    <property type="match status" value="1"/>
</dbReference>
<gene>
    <name evidence="10" type="ORF">TARUN_7305</name>
</gene>
<evidence type="ECO:0000256" key="2">
    <source>
        <dbReference type="ARBA" id="ARBA00022448"/>
    </source>
</evidence>
<dbReference type="PANTHER" id="PTHR11384">
    <property type="entry name" value="ATP-BINDING CASSETTE, SUB-FAMILY D MEMBER"/>
    <property type="match status" value="1"/>
</dbReference>
<dbReference type="InterPro" id="IPR050835">
    <property type="entry name" value="ABC_transporter_sub-D"/>
</dbReference>
<dbReference type="Pfam" id="PF06472">
    <property type="entry name" value="ABC_membrane_2"/>
    <property type="match status" value="1"/>
</dbReference>
<dbReference type="GO" id="GO:0015910">
    <property type="term" value="P:long-chain fatty acid import into peroxisome"/>
    <property type="evidence" value="ECO:0007669"/>
    <property type="project" value="TreeGrafter"/>
</dbReference>
<keyword evidence="4" id="KW-0547">Nucleotide-binding</keyword>
<accession>A0A395NGH4</accession>
<dbReference type="EMBL" id="PXOA01000487">
    <property type="protein sequence ID" value="RFU74937.1"/>
    <property type="molecule type" value="Genomic_DNA"/>
</dbReference>
<keyword evidence="2" id="KW-0813">Transport</keyword>
<evidence type="ECO:0000256" key="3">
    <source>
        <dbReference type="ARBA" id="ARBA00022692"/>
    </source>
</evidence>
<comment type="similarity">
    <text evidence="1">Belongs to the ABC transporter superfamily. ABCD family. Peroxisomal fatty acyl CoA transporter (TC 3.A.1.203) subfamily.</text>
</comment>
<keyword evidence="3" id="KW-0812">Transmembrane</keyword>
<dbReference type="InterPro" id="IPR017871">
    <property type="entry name" value="ABC_transporter-like_CS"/>
</dbReference>
<dbReference type="InterPro" id="IPR003593">
    <property type="entry name" value="AAA+_ATPase"/>
</dbReference>
<dbReference type="CDD" id="cd03223">
    <property type="entry name" value="ABCD_peroxisomal_ALDP"/>
    <property type="match status" value="1"/>
</dbReference>